<accession>A0A9N8K2K0</accession>
<evidence type="ECO:0000313" key="2">
    <source>
        <dbReference type="Proteomes" id="UP000714618"/>
    </source>
</evidence>
<dbReference type="Proteomes" id="UP000714618">
    <property type="component" value="Unassembled WGS sequence"/>
</dbReference>
<keyword evidence="2" id="KW-1185">Reference proteome</keyword>
<comment type="caution">
    <text evidence="1">The sequence shown here is derived from an EMBL/GenBank/DDBJ whole genome shotgun (WGS) entry which is preliminary data.</text>
</comment>
<dbReference type="EMBL" id="CAIJEO010000007">
    <property type="protein sequence ID" value="CAD0095941.1"/>
    <property type="molecule type" value="Genomic_DNA"/>
</dbReference>
<dbReference type="AlphaFoldDB" id="A0A9N8K2K0"/>
<organism evidence="1 2">
    <name type="scientific">Aureobasidium mustum</name>
    <dbReference type="NCBI Taxonomy" id="2773714"/>
    <lineage>
        <taxon>Eukaryota</taxon>
        <taxon>Fungi</taxon>
        <taxon>Dikarya</taxon>
        <taxon>Ascomycota</taxon>
        <taxon>Pezizomycotina</taxon>
        <taxon>Dothideomycetes</taxon>
        <taxon>Dothideomycetidae</taxon>
        <taxon>Dothideales</taxon>
        <taxon>Saccotheciaceae</taxon>
        <taxon>Aureobasidium</taxon>
    </lineage>
</organism>
<gene>
    <name evidence="1" type="ORF">AWRI4233_LOCUS5382</name>
</gene>
<name>A0A9N8K2K0_9PEZI</name>
<sequence>MKTLVVVPEKRKPSNLDPTSAHERTCLVLAHTVVHEFFHAFNAAWFPRVDDETPVSAWLQGNRSNELGNAAINRLLGGEPFTMHRYSNDAVKEHRQHCAVPYGLFSRVPWDLWEDTNDQFQKTKIAGTQDAFAARQVFYPVPQKYVHNMFTKETWEHQVPRFGIAALRVPHLEDWAITHKKPH</sequence>
<reference evidence="1" key="1">
    <citation type="submission" date="2020-06" db="EMBL/GenBank/DDBJ databases">
        <authorList>
            <person name="Onetto C."/>
        </authorList>
    </citation>
    <scope>NUCLEOTIDE SEQUENCE</scope>
</reference>
<proteinExistence type="predicted"/>
<protein>
    <submittedName>
        <fullName evidence="1">Uncharacterized protein</fullName>
    </submittedName>
</protein>
<evidence type="ECO:0000313" key="1">
    <source>
        <dbReference type="EMBL" id="CAD0095941.1"/>
    </source>
</evidence>
<dbReference type="OrthoDB" id="10254945at2759"/>